<feature type="transmembrane region" description="Helical" evidence="3">
    <location>
        <begin position="12"/>
        <end position="36"/>
    </location>
</feature>
<gene>
    <name evidence="5" type="ORF">H9661_06560</name>
</gene>
<keyword evidence="6" id="KW-1185">Reference proteome</keyword>
<comment type="caution">
    <text evidence="5">The sequence shown here is derived from an EMBL/GenBank/DDBJ whole genome shotgun (WGS) entry which is preliminary data.</text>
</comment>
<reference evidence="5 6" key="1">
    <citation type="submission" date="2020-08" db="EMBL/GenBank/DDBJ databases">
        <title>A Genomic Blueprint of the Chicken Gut Microbiome.</title>
        <authorList>
            <person name="Gilroy R."/>
            <person name="Ravi A."/>
            <person name="Getino M."/>
            <person name="Pursley I."/>
            <person name="Horton D.L."/>
            <person name="Alikhan N.-F."/>
            <person name="Baker D."/>
            <person name="Gharbi K."/>
            <person name="Hall N."/>
            <person name="Watson M."/>
            <person name="Adriaenssens E.M."/>
            <person name="Foster-Nyarko E."/>
            <person name="Jarju S."/>
            <person name="Secka A."/>
            <person name="Antonio M."/>
            <person name="Oren A."/>
            <person name="Chaudhuri R."/>
            <person name="La Ragione R.M."/>
            <person name="Hildebrand F."/>
            <person name="Pallen M.J."/>
        </authorList>
    </citation>
    <scope>NUCLEOTIDE SEQUENCE [LARGE SCALE GENOMIC DNA]</scope>
    <source>
        <strain evidence="5 6">Sa3CVN1</strain>
    </source>
</reference>
<dbReference type="PANTHER" id="PTHR32089">
    <property type="entry name" value="METHYL-ACCEPTING CHEMOTAXIS PROTEIN MCPB"/>
    <property type="match status" value="1"/>
</dbReference>
<feature type="transmembrane region" description="Helical" evidence="3">
    <location>
        <begin position="113"/>
        <end position="131"/>
    </location>
</feature>
<dbReference type="SUPFAM" id="SSF58104">
    <property type="entry name" value="Methyl-accepting chemotaxis protein (MCP) signaling domain"/>
    <property type="match status" value="1"/>
</dbReference>
<dbReference type="PANTHER" id="PTHR32089:SF112">
    <property type="entry name" value="LYSOZYME-LIKE PROTEIN-RELATED"/>
    <property type="match status" value="1"/>
</dbReference>
<evidence type="ECO:0000256" key="2">
    <source>
        <dbReference type="PROSITE-ProRule" id="PRU00284"/>
    </source>
</evidence>
<evidence type="ECO:0000256" key="3">
    <source>
        <dbReference type="SAM" id="Phobius"/>
    </source>
</evidence>
<evidence type="ECO:0000259" key="4">
    <source>
        <dbReference type="PROSITE" id="PS50111"/>
    </source>
</evidence>
<protein>
    <submittedName>
        <fullName evidence="5">Chemotaxis protein</fullName>
    </submittedName>
</protein>
<keyword evidence="3" id="KW-0472">Membrane</keyword>
<keyword evidence="3" id="KW-0812">Transmembrane</keyword>
<evidence type="ECO:0000313" key="5">
    <source>
        <dbReference type="EMBL" id="MBD7911012.1"/>
    </source>
</evidence>
<dbReference type="Proteomes" id="UP000627781">
    <property type="component" value="Unassembled WGS sequence"/>
</dbReference>
<feature type="domain" description="Methyl-accepting transducer" evidence="4">
    <location>
        <begin position="210"/>
        <end position="467"/>
    </location>
</feature>
<feature type="transmembrane region" description="Helical" evidence="3">
    <location>
        <begin position="65"/>
        <end position="84"/>
    </location>
</feature>
<dbReference type="PROSITE" id="PS50111">
    <property type="entry name" value="CHEMOTAXIS_TRANSDUC_2"/>
    <property type="match status" value="1"/>
</dbReference>
<sequence length="501" mass="55834">MKLDMLNGKEKQMNLIVFIINLLLPFPAFIFVRFFLGGNSRDAIVFIMLVGSVIIKMLEKPLKKYAKYLYMVNLPLAAAITIAYSGDGRFGAITQGYFLMLIVASAYYDKSVVIVYSIATISLNALLFILYPNQFLIMNNLPVWVFVCIEFILASAIAAIIANETYKLFKNIEKKEKETSQLYNDQKKVSENANQVFATLKNTSGNIYQSLDQFNEMSHQIAESTQEIASGSINQTQEVTESLNIFNQLSEKITNSESEIKKTIESMNNLKLNNDLGLKSINDLSNKFTENTKASEEVLLQINNLSEKSNSIGNIIKTITEIADQTNLLALNAAIEAARAGESGRGFSVVAEEIRKLAEQSTDSTCKVSDILGEIINVIEKTQHTMKHTKTLEKESNDKLDITIESFNNIVLSSEDIIKLINMLSSELANISAFKDTLLKSMYTLASISEQYSASTEEVSASTEEQAATCENIIKSLDKVQDITQHLSEILNKNNNEGEIK</sequence>
<proteinExistence type="predicted"/>
<dbReference type="Gene3D" id="1.10.287.950">
    <property type="entry name" value="Methyl-accepting chemotaxis protein"/>
    <property type="match status" value="1"/>
</dbReference>
<accession>A0ABR8PS56</accession>
<dbReference type="Pfam" id="PF00015">
    <property type="entry name" value="MCPsignal"/>
    <property type="match status" value="1"/>
</dbReference>
<evidence type="ECO:0000313" key="6">
    <source>
        <dbReference type="Proteomes" id="UP000627781"/>
    </source>
</evidence>
<dbReference type="InterPro" id="IPR004089">
    <property type="entry name" value="MCPsignal_dom"/>
</dbReference>
<dbReference type="SMART" id="SM00283">
    <property type="entry name" value="MA"/>
    <property type="match status" value="1"/>
</dbReference>
<feature type="transmembrane region" description="Helical" evidence="3">
    <location>
        <begin position="143"/>
        <end position="162"/>
    </location>
</feature>
<keyword evidence="3" id="KW-1133">Transmembrane helix</keyword>
<dbReference type="RefSeq" id="WP_191767975.1">
    <property type="nucleotide sequence ID" value="NZ_JACSRA010000008.1"/>
</dbReference>
<dbReference type="EMBL" id="JACSRA010000008">
    <property type="protein sequence ID" value="MBD7911012.1"/>
    <property type="molecule type" value="Genomic_DNA"/>
</dbReference>
<organism evidence="5 6">
    <name type="scientific">Clostridium cibarium</name>
    <dbReference type="NCBI Taxonomy" id="2762247"/>
    <lineage>
        <taxon>Bacteria</taxon>
        <taxon>Bacillati</taxon>
        <taxon>Bacillota</taxon>
        <taxon>Clostridia</taxon>
        <taxon>Eubacteriales</taxon>
        <taxon>Clostridiaceae</taxon>
        <taxon>Clostridium</taxon>
    </lineage>
</organism>
<name>A0ABR8PS56_9CLOT</name>
<evidence type="ECO:0000256" key="1">
    <source>
        <dbReference type="ARBA" id="ARBA00023224"/>
    </source>
</evidence>
<keyword evidence="1 2" id="KW-0807">Transducer</keyword>